<proteinExistence type="predicted"/>
<protein>
    <submittedName>
        <fullName evidence="2">A alpha-helical domain with a conserved ER moti</fullName>
    </submittedName>
</protein>
<dbReference type="STRING" id="1293891.TMES_00280"/>
<dbReference type="InterPro" id="IPR007296">
    <property type="entry name" value="DUF403"/>
</dbReference>
<keyword evidence="3" id="KW-1185">Reference proteome</keyword>
<reference evidence="2 3" key="1">
    <citation type="submission" date="2014-03" db="EMBL/GenBank/DDBJ databases">
        <title>The draft genome sequence of Thalassospira mesophila JCM 18969.</title>
        <authorList>
            <person name="Lai Q."/>
            <person name="Shao Z."/>
        </authorList>
    </citation>
    <scope>NUCLEOTIDE SEQUENCE [LARGE SCALE GENOMIC DNA]</scope>
    <source>
        <strain evidence="2 3">JCM 18969</strain>
    </source>
</reference>
<evidence type="ECO:0000313" key="3">
    <source>
        <dbReference type="Proteomes" id="UP000193391"/>
    </source>
</evidence>
<name>A0A1Y2L493_9PROT</name>
<evidence type="ECO:0000313" key="2">
    <source>
        <dbReference type="EMBL" id="OSQ40313.1"/>
    </source>
</evidence>
<dbReference type="Proteomes" id="UP000193391">
    <property type="component" value="Unassembled WGS sequence"/>
</dbReference>
<dbReference type="PANTHER" id="PTHR34595:SF7">
    <property type="entry name" value="SLL1039 PROTEIN"/>
    <property type="match status" value="1"/>
</dbReference>
<dbReference type="OrthoDB" id="9803532at2"/>
<dbReference type="InterPro" id="IPR051680">
    <property type="entry name" value="ATP-dep_Glu-Cys_Ligase-2"/>
</dbReference>
<accession>A0A1Y2L493</accession>
<feature type="domain" description="DUF403" evidence="1">
    <location>
        <begin position="1"/>
        <end position="311"/>
    </location>
</feature>
<dbReference type="EMBL" id="JFKA01000001">
    <property type="protein sequence ID" value="OSQ40313.1"/>
    <property type="molecule type" value="Genomic_DNA"/>
</dbReference>
<comment type="caution">
    <text evidence="2">The sequence shown here is derived from an EMBL/GenBank/DDBJ whole genome shotgun (WGS) entry which is preliminary data.</text>
</comment>
<dbReference type="AlphaFoldDB" id="A0A1Y2L493"/>
<organism evidence="2 3">
    <name type="scientific">Thalassospira mesophila</name>
    <dbReference type="NCBI Taxonomy" id="1293891"/>
    <lineage>
        <taxon>Bacteria</taxon>
        <taxon>Pseudomonadati</taxon>
        <taxon>Pseudomonadota</taxon>
        <taxon>Alphaproteobacteria</taxon>
        <taxon>Rhodospirillales</taxon>
        <taxon>Thalassospiraceae</taxon>
        <taxon>Thalassospira</taxon>
    </lineage>
</organism>
<dbReference type="PANTHER" id="PTHR34595">
    <property type="entry name" value="BLR5612 PROTEIN"/>
    <property type="match status" value="1"/>
</dbReference>
<evidence type="ECO:0000259" key="1">
    <source>
        <dbReference type="Pfam" id="PF04168"/>
    </source>
</evidence>
<dbReference type="Pfam" id="PF04168">
    <property type="entry name" value="Alpha-E"/>
    <property type="match status" value="1"/>
</dbReference>
<dbReference type="RefSeq" id="WP_085578338.1">
    <property type="nucleotide sequence ID" value="NZ_JFKA01000001.1"/>
</dbReference>
<gene>
    <name evidence="2" type="ORF">TMES_00280</name>
</gene>
<sequence length="316" mass="36072">MLSRTAENLFWLSRYVERAENMARLLEMGYRMALMPAAGDGNRSEWRSVLSAAGCAEGFDSDNTELTQATVSDYLIFNRDNPSSIINCFEYARANARAKRTAITQEMWEALNGALMELRRTAMRNLAKTDLPGFIDWVKSQGALFRGATDSTILRNDGYDFIRLGTFLERADNTARLLDVKYYVLLPETSMVGDGVDNYQWTTVLRAASSMRAFHWVYRDDYSPWRIAHFLILNPFSPRSLAHCVENITNHLERLARQYGQRQAVHSLAVDTYAILNQGDMDEIFSHGLHEFLSDCLRRYQALSSAIAETYYFGGQ</sequence>